<evidence type="ECO:0000313" key="1">
    <source>
        <dbReference type="EMBL" id="VDC96719.1"/>
    </source>
</evidence>
<organism evidence="1">
    <name type="scientific">Brassica campestris</name>
    <name type="common">Field mustard</name>
    <dbReference type="NCBI Taxonomy" id="3711"/>
    <lineage>
        <taxon>Eukaryota</taxon>
        <taxon>Viridiplantae</taxon>
        <taxon>Streptophyta</taxon>
        <taxon>Embryophyta</taxon>
        <taxon>Tracheophyta</taxon>
        <taxon>Spermatophyta</taxon>
        <taxon>Magnoliopsida</taxon>
        <taxon>eudicotyledons</taxon>
        <taxon>Gunneridae</taxon>
        <taxon>Pentapetalae</taxon>
        <taxon>rosids</taxon>
        <taxon>malvids</taxon>
        <taxon>Brassicales</taxon>
        <taxon>Brassicaceae</taxon>
        <taxon>Brassiceae</taxon>
        <taxon>Brassica</taxon>
    </lineage>
</organism>
<reference evidence="1" key="1">
    <citation type="submission" date="2018-11" db="EMBL/GenBank/DDBJ databases">
        <authorList>
            <consortium name="Genoscope - CEA"/>
            <person name="William W."/>
        </authorList>
    </citation>
    <scope>NUCLEOTIDE SEQUENCE</scope>
</reference>
<dbReference type="AlphaFoldDB" id="A0A3P6B6P4"/>
<dbReference type="EMBL" id="LR031574">
    <property type="protein sequence ID" value="VDC96719.1"/>
    <property type="molecule type" value="Genomic_DNA"/>
</dbReference>
<sequence>MWAAYSESIRPIDELLEASEIPPQVRCWKTCEKKI</sequence>
<accession>A0A3P6B6P4</accession>
<proteinExistence type="predicted"/>
<gene>
    <name evidence="1" type="ORF">BRAA07T28664Z</name>
</gene>
<name>A0A3P6B6P4_BRACM</name>
<protein>
    <submittedName>
        <fullName evidence="1">Uncharacterized protein</fullName>
    </submittedName>
</protein>